<comment type="similarity">
    <text evidence="1">Belongs to the iron-containing alcohol dehydrogenase family.</text>
</comment>
<dbReference type="Pfam" id="PF25137">
    <property type="entry name" value="ADH_Fe_C"/>
    <property type="match status" value="1"/>
</dbReference>
<dbReference type="SUPFAM" id="SSF56796">
    <property type="entry name" value="Dehydroquinate synthase-like"/>
    <property type="match status" value="1"/>
</dbReference>
<evidence type="ECO:0000256" key="3">
    <source>
        <dbReference type="ARBA" id="ARBA00023027"/>
    </source>
</evidence>
<keyword evidence="2" id="KW-0560">Oxidoreductase</keyword>
<evidence type="ECO:0000256" key="1">
    <source>
        <dbReference type="ARBA" id="ARBA00007358"/>
    </source>
</evidence>
<organism evidence="6 7">
    <name type="scientific">Bradyrhizobium valentinum</name>
    <dbReference type="NCBI Taxonomy" id="1518501"/>
    <lineage>
        <taxon>Bacteria</taxon>
        <taxon>Pseudomonadati</taxon>
        <taxon>Pseudomonadota</taxon>
        <taxon>Alphaproteobacteria</taxon>
        <taxon>Hyphomicrobiales</taxon>
        <taxon>Nitrobacteraceae</taxon>
        <taxon>Bradyrhizobium</taxon>
    </lineage>
</organism>
<dbReference type="PANTHER" id="PTHR11496:SF102">
    <property type="entry name" value="ALCOHOL DEHYDROGENASE 4"/>
    <property type="match status" value="1"/>
</dbReference>
<dbReference type="Proteomes" id="UP000051913">
    <property type="component" value="Unassembled WGS sequence"/>
</dbReference>
<reference evidence="6 7" key="1">
    <citation type="submission" date="2014-03" db="EMBL/GenBank/DDBJ databases">
        <title>Bradyrhizobium valentinum sp. nov., isolated from effective nodules of Lupinus mariae-josephae, a lupine endemic of basic-lime soils in Eastern Spain.</title>
        <authorList>
            <person name="Duran D."/>
            <person name="Rey L."/>
            <person name="Navarro A."/>
            <person name="Busquets A."/>
            <person name="Imperial J."/>
            <person name="Ruiz-Argueso T."/>
        </authorList>
    </citation>
    <scope>NUCLEOTIDE SEQUENCE [LARGE SCALE GENOMIC DNA]</scope>
    <source>
        <strain evidence="6 7">LmjM3</strain>
    </source>
</reference>
<keyword evidence="3" id="KW-0520">NAD</keyword>
<feature type="domain" description="Fe-containing alcohol dehydrogenase-like C-terminal" evidence="5">
    <location>
        <begin position="167"/>
        <end position="347"/>
    </location>
</feature>
<evidence type="ECO:0000259" key="4">
    <source>
        <dbReference type="Pfam" id="PF00465"/>
    </source>
</evidence>
<dbReference type="GO" id="GO:0004022">
    <property type="term" value="F:alcohol dehydrogenase (NAD+) activity"/>
    <property type="evidence" value="ECO:0007669"/>
    <property type="project" value="TreeGrafter"/>
</dbReference>
<sequence length="353" mass="36946">MEAFEYSALPARVVFGFGTLPRVTDELDALGRKRAFVLSDPHHADAGATRLMHALGKLGVHLSTDAVMHTPVDVTERVMAKLVAHNADCLISLGGGSTIGLGKALAFRTDLPQIVLPTTYAGSEATPVLGETDGGQKSTIRSMKVLPEVIIYDVELTYGLPPGLSLVSGINAIAHAVEALYAREANPVISNLAEQGIAALGRALPQIMADPANRDARSDALFGAWACGSCLGAVGMSLHHKLCHVLGGTFGLPHAETHTVILPHAAAYNAGAAPAAFDRVARALGAPDAAGALFDLALKNGAPTSLRQIGMSESDLDKAANAALQSAYWNPRPIERNPIRALLDDAYHGRRPS</sequence>
<proteinExistence type="inferred from homology"/>
<dbReference type="Gene3D" id="3.40.50.1970">
    <property type="match status" value="1"/>
</dbReference>
<evidence type="ECO:0000313" key="7">
    <source>
        <dbReference type="Proteomes" id="UP000051913"/>
    </source>
</evidence>
<dbReference type="CDD" id="cd08177">
    <property type="entry name" value="MAR"/>
    <property type="match status" value="1"/>
</dbReference>
<gene>
    <name evidence="6" type="ORF">CP49_18160</name>
</gene>
<evidence type="ECO:0000259" key="5">
    <source>
        <dbReference type="Pfam" id="PF25137"/>
    </source>
</evidence>
<evidence type="ECO:0000313" key="6">
    <source>
        <dbReference type="EMBL" id="KRR11602.1"/>
    </source>
</evidence>
<dbReference type="Pfam" id="PF00465">
    <property type="entry name" value="Fe-ADH"/>
    <property type="match status" value="1"/>
</dbReference>
<dbReference type="InterPro" id="IPR056798">
    <property type="entry name" value="ADH_Fe_C"/>
</dbReference>
<keyword evidence="7" id="KW-1185">Reference proteome</keyword>
<name>A0A0R3LUD4_9BRAD</name>
<dbReference type="AlphaFoldDB" id="A0A0R3LUD4"/>
<dbReference type="EMBL" id="LLXX01000038">
    <property type="protein sequence ID" value="KRR11602.1"/>
    <property type="molecule type" value="Genomic_DNA"/>
</dbReference>
<dbReference type="GO" id="GO:0046872">
    <property type="term" value="F:metal ion binding"/>
    <property type="evidence" value="ECO:0007669"/>
    <property type="project" value="InterPro"/>
</dbReference>
<dbReference type="InterPro" id="IPR039697">
    <property type="entry name" value="Alcohol_dehydrogenase_Fe"/>
</dbReference>
<dbReference type="InterPro" id="IPR034786">
    <property type="entry name" value="MAR"/>
</dbReference>
<comment type="caution">
    <text evidence="6">The sequence shown here is derived from an EMBL/GenBank/DDBJ whole genome shotgun (WGS) entry which is preliminary data.</text>
</comment>
<dbReference type="InterPro" id="IPR001670">
    <property type="entry name" value="ADH_Fe/GldA"/>
</dbReference>
<accession>A0A0R3LUD4</accession>
<dbReference type="GO" id="GO:0018506">
    <property type="term" value="F:maleylacetate reductase activity"/>
    <property type="evidence" value="ECO:0007669"/>
    <property type="project" value="InterPro"/>
</dbReference>
<evidence type="ECO:0000256" key="2">
    <source>
        <dbReference type="ARBA" id="ARBA00023002"/>
    </source>
</evidence>
<dbReference type="Gene3D" id="1.20.1090.10">
    <property type="entry name" value="Dehydroquinate synthase-like - alpha domain"/>
    <property type="match status" value="1"/>
</dbReference>
<dbReference type="PANTHER" id="PTHR11496">
    <property type="entry name" value="ALCOHOL DEHYDROGENASE"/>
    <property type="match status" value="1"/>
</dbReference>
<protein>
    <submittedName>
        <fullName evidence="6">Maleylacetate reductase</fullName>
    </submittedName>
</protein>
<feature type="domain" description="Alcohol dehydrogenase iron-type/glycerol dehydrogenase GldA" evidence="4">
    <location>
        <begin position="10"/>
        <end position="153"/>
    </location>
</feature>